<gene>
    <name evidence="1" type="ORF">HPB47_002710</name>
</gene>
<accession>A0AC60PKF6</accession>
<dbReference type="Proteomes" id="UP000805193">
    <property type="component" value="Unassembled WGS sequence"/>
</dbReference>
<reference evidence="1 2" key="1">
    <citation type="journal article" date="2020" name="Cell">
        <title>Large-Scale Comparative Analyses of Tick Genomes Elucidate Their Genetic Diversity and Vector Capacities.</title>
        <authorList>
            <consortium name="Tick Genome and Microbiome Consortium (TIGMIC)"/>
            <person name="Jia N."/>
            <person name="Wang J."/>
            <person name="Shi W."/>
            <person name="Du L."/>
            <person name="Sun Y."/>
            <person name="Zhan W."/>
            <person name="Jiang J.F."/>
            <person name="Wang Q."/>
            <person name="Zhang B."/>
            <person name="Ji P."/>
            <person name="Bell-Sakyi L."/>
            <person name="Cui X.M."/>
            <person name="Yuan T.T."/>
            <person name="Jiang B.G."/>
            <person name="Yang W.F."/>
            <person name="Lam T.T."/>
            <person name="Chang Q.C."/>
            <person name="Ding S.J."/>
            <person name="Wang X.J."/>
            <person name="Zhu J.G."/>
            <person name="Ruan X.D."/>
            <person name="Zhao L."/>
            <person name="Wei J.T."/>
            <person name="Ye R.Z."/>
            <person name="Que T.C."/>
            <person name="Du C.H."/>
            <person name="Zhou Y.H."/>
            <person name="Cheng J.X."/>
            <person name="Dai P.F."/>
            <person name="Guo W.B."/>
            <person name="Han X.H."/>
            <person name="Huang E.J."/>
            <person name="Li L.F."/>
            <person name="Wei W."/>
            <person name="Gao Y.C."/>
            <person name="Liu J.Z."/>
            <person name="Shao H.Z."/>
            <person name="Wang X."/>
            <person name="Wang C.C."/>
            <person name="Yang T.C."/>
            <person name="Huo Q.B."/>
            <person name="Li W."/>
            <person name="Chen H.Y."/>
            <person name="Chen S.E."/>
            <person name="Zhou L.G."/>
            <person name="Ni X.B."/>
            <person name="Tian J.H."/>
            <person name="Sheng Y."/>
            <person name="Liu T."/>
            <person name="Pan Y.S."/>
            <person name="Xia L.Y."/>
            <person name="Li J."/>
            <person name="Zhao F."/>
            <person name="Cao W.C."/>
        </authorList>
    </citation>
    <scope>NUCLEOTIDE SEQUENCE [LARGE SCALE GENOMIC DNA]</scope>
    <source>
        <strain evidence="1">Iper-2018</strain>
    </source>
</reference>
<proteinExistence type="predicted"/>
<evidence type="ECO:0000313" key="1">
    <source>
        <dbReference type="EMBL" id="KAG0421392.1"/>
    </source>
</evidence>
<comment type="caution">
    <text evidence="1">The sequence shown here is derived from an EMBL/GenBank/DDBJ whole genome shotgun (WGS) entry which is preliminary data.</text>
</comment>
<keyword evidence="2" id="KW-1185">Reference proteome</keyword>
<name>A0AC60PKF6_IXOPE</name>
<sequence>MKVADLKRELKARGLSTVGSKSELLDRFQAATAVPDDILIEVEWDETSPGSTGELSADPLLTPTICEADTGSLTDREEDFLSTSGTTFTSEGIQDSPLQRPPEGKITKQASHHSIEAVTGEQLKTNDGLPQVSCKDCAAVAELRRIHKQEIEQLEERIGGLAERLQQAEADGNTLRQIQERLTSTEIQLKELTEWRAVLQDTGTRPLGSMGSANQELPIAISEKQLSTALVDFERNDSTDRQSSQSFDSLHETQLGKLLTYCDIISTQSQIVLNCDVEDQAHAAEKNATGSQRSQVTTVSTTNRMTQTSEDTTQLIRTEEQIRPPSGVHREVIVAGDCNVALFARALSEEVGDYQSMEIILNRDGTLEQIHDLIETYEERARQVPRMHILHVGMNDILQGDQSDAIVEGLRLKWTKRKNALAICSVPEISSRGKQLQAEIMLLNVKLKQLCKNIKARFMDFTREFENTNVIQKDGIHYQQLGVQIVTNRLGAVASRFLGLRSRWSKQTSRSMNNRHRKNQAPVHRVPAARRDYTELVPGAPRARSNMRPHMRTTDSGYNQTPTTISPGCFSEYPKEYPSLAGLEMRPQTTSATWPVHPQRQCSTLPLRRETDHRDSLRSGCDKMPNNLFPEGYNCHPANHLLPPTRAAKLTDRFPPVPDLRPHHWITGDFPRHPTALPSMEVMHFVHQVVRQQLEDMYRQRR</sequence>
<organism evidence="1 2">
    <name type="scientific">Ixodes persulcatus</name>
    <name type="common">Taiga tick</name>
    <dbReference type="NCBI Taxonomy" id="34615"/>
    <lineage>
        <taxon>Eukaryota</taxon>
        <taxon>Metazoa</taxon>
        <taxon>Ecdysozoa</taxon>
        <taxon>Arthropoda</taxon>
        <taxon>Chelicerata</taxon>
        <taxon>Arachnida</taxon>
        <taxon>Acari</taxon>
        <taxon>Parasitiformes</taxon>
        <taxon>Ixodida</taxon>
        <taxon>Ixodoidea</taxon>
        <taxon>Ixodidae</taxon>
        <taxon>Ixodinae</taxon>
        <taxon>Ixodes</taxon>
    </lineage>
</organism>
<evidence type="ECO:0000313" key="2">
    <source>
        <dbReference type="Proteomes" id="UP000805193"/>
    </source>
</evidence>
<dbReference type="EMBL" id="JABSTQ010010373">
    <property type="protein sequence ID" value="KAG0421392.1"/>
    <property type="molecule type" value="Genomic_DNA"/>
</dbReference>
<protein>
    <submittedName>
        <fullName evidence="1">Uncharacterized protein</fullName>
    </submittedName>
</protein>